<dbReference type="AlphaFoldDB" id="A0A9D4LGT3"/>
<accession>A0A9D4LGT3</accession>
<comment type="caution">
    <text evidence="2">The sequence shown here is derived from an EMBL/GenBank/DDBJ whole genome shotgun (WGS) entry which is preliminary data.</text>
</comment>
<evidence type="ECO:0000256" key="1">
    <source>
        <dbReference type="SAM" id="MobiDB-lite"/>
    </source>
</evidence>
<protein>
    <submittedName>
        <fullName evidence="2">Uncharacterized protein</fullName>
    </submittedName>
</protein>
<keyword evidence="3" id="KW-1185">Reference proteome</keyword>
<reference evidence="2" key="1">
    <citation type="journal article" date="2019" name="bioRxiv">
        <title>The Genome of the Zebra Mussel, Dreissena polymorpha: A Resource for Invasive Species Research.</title>
        <authorList>
            <person name="McCartney M.A."/>
            <person name="Auch B."/>
            <person name="Kono T."/>
            <person name="Mallez S."/>
            <person name="Zhang Y."/>
            <person name="Obille A."/>
            <person name="Becker A."/>
            <person name="Abrahante J.E."/>
            <person name="Garbe J."/>
            <person name="Badalamenti J.P."/>
            <person name="Herman A."/>
            <person name="Mangelson H."/>
            <person name="Liachko I."/>
            <person name="Sullivan S."/>
            <person name="Sone E.D."/>
            <person name="Koren S."/>
            <person name="Silverstein K.A.T."/>
            <person name="Beckman K.B."/>
            <person name="Gohl D.M."/>
        </authorList>
    </citation>
    <scope>NUCLEOTIDE SEQUENCE</scope>
    <source>
        <strain evidence="2">Duluth1</strain>
        <tissue evidence="2">Whole animal</tissue>
    </source>
</reference>
<reference evidence="2" key="2">
    <citation type="submission" date="2020-11" db="EMBL/GenBank/DDBJ databases">
        <authorList>
            <person name="McCartney M.A."/>
            <person name="Auch B."/>
            <person name="Kono T."/>
            <person name="Mallez S."/>
            <person name="Becker A."/>
            <person name="Gohl D.M."/>
            <person name="Silverstein K.A.T."/>
            <person name="Koren S."/>
            <person name="Bechman K.B."/>
            <person name="Herman A."/>
            <person name="Abrahante J.E."/>
            <person name="Garbe J."/>
        </authorList>
    </citation>
    <scope>NUCLEOTIDE SEQUENCE</scope>
    <source>
        <strain evidence="2">Duluth1</strain>
        <tissue evidence="2">Whole animal</tissue>
    </source>
</reference>
<feature type="region of interest" description="Disordered" evidence="1">
    <location>
        <begin position="162"/>
        <end position="225"/>
    </location>
</feature>
<feature type="compositionally biased region" description="Acidic residues" evidence="1">
    <location>
        <begin position="216"/>
        <end position="225"/>
    </location>
</feature>
<organism evidence="2 3">
    <name type="scientific">Dreissena polymorpha</name>
    <name type="common">Zebra mussel</name>
    <name type="synonym">Mytilus polymorpha</name>
    <dbReference type="NCBI Taxonomy" id="45954"/>
    <lineage>
        <taxon>Eukaryota</taxon>
        <taxon>Metazoa</taxon>
        <taxon>Spiralia</taxon>
        <taxon>Lophotrochozoa</taxon>
        <taxon>Mollusca</taxon>
        <taxon>Bivalvia</taxon>
        <taxon>Autobranchia</taxon>
        <taxon>Heteroconchia</taxon>
        <taxon>Euheterodonta</taxon>
        <taxon>Imparidentia</taxon>
        <taxon>Neoheterodontei</taxon>
        <taxon>Myida</taxon>
        <taxon>Dreissenoidea</taxon>
        <taxon>Dreissenidae</taxon>
        <taxon>Dreissena</taxon>
    </lineage>
</organism>
<proteinExistence type="predicted"/>
<sequence>MERKKPGMYGCRLCLVSREKYWFYGFMERWAQLKAVKPRKLGLQRAKMASKATINRYFEEQGCILHGNAVWNVDETDFSTEHSPPKIVCAKDSKAQAATSPRSKTLQESASINPNADIDESDPVSEVVSAPRTGTDPATLFLNARKITQVVQRPKKTFVPTVKIANADSLPRQQATRESKAPKAKQQQQAQQPSTSRMSAQPGRSISLDSGSESTLDSDMEIVHP</sequence>
<dbReference type="Proteomes" id="UP000828390">
    <property type="component" value="Unassembled WGS sequence"/>
</dbReference>
<feature type="region of interest" description="Disordered" evidence="1">
    <location>
        <begin position="91"/>
        <end position="136"/>
    </location>
</feature>
<evidence type="ECO:0000313" key="3">
    <source>
        <dbReference type="Proteomes" id="UP000828390"/>
    </source>
</evidence>
<feature type="compositionally biased region" description="Polar residues" evidence="1">
    <location>
        <begin position="194"/>
        <end position="215"/>
    </location>
</feature>
<name>A0A9D4LGT3_DREPO</name>
<gene>
    <name evidence="2" type="ORF">DPMN_100353</name>
</gene>
<dbReference type="EMBL" id="JAIWYP010000003">
    <property type="protein sequence ID" value="KAH3857740.1"/>
    <property type="molecule type" value="Genomic_DNA"/>
</dbReference>
<evidence type="ECO:0000313" key="2">
    <source>
        <dbReference type="EMBL" id="KAH3857740.1"/>
    </source>
</evidence>
<feature type="compositionally biased region" description="Polar residues" evidence="1">
    <location>
        <begin position="96"/>
        <end position="114"/>
    </location>
</feature>
<feature type="compositionally biased region" description="Low complexity" evidence="1">
    <location>
        <begin position="184"/>
        <end position="193"/>
    </location>
</feature>